<dbReference type="InterPro" id="IPR002655">
    <property type="entry name" value="Acyl-CoA_oxidase_C"/>
</dbReference>
<dbReference type="Pfam" id="PF22924">
    <property type="entry name" value="ACOX_C_alpha1"/>
    <property type="match status" value="1"/>
</dbReference>
<keyword evidence="9" id="KW-1185">Reference proteome</keyword>
<organism evidence="8 9">
    <name type="scientific">Actinopolyspora erythraea</name>
    <dbReference type="NCBI Taxonomy" id="414996"/>
    <lineage>
        <taxon>Bacteria</taxon>
        <taxon>Bacillati</taxon>
        <taxon>Actinomycetota</taxon>
        <taxon>Actinomycetes</taxon>
        <taxon>Actinopolysporales</taxon>
        <taxon>Actinopolysporaceae</taxon>
        <taxon>Actinopolyspora</taxon>
    </lineage>
</organism>
<dbReference type="EMBL" id="JPMV01000016">
    <property type="protein sequence ID" value="KGI81624.1"/>
    <property type="molecule type" value="Genomic_DNA"/>
</dbReference>
<comment type="caution">
    <text evidence="8">The sequence shown here is derived from an EMBL/GenBank/DDBJ whole genome shotgun (WGS) entry which is preliminary data.</text>
</comment>
<sequence>MSGDVRDGRSEFDADMRGVFSGGLFAPREDQAPSEKHRRTYQQLRHITHSLNLPRRSRQDPRSLFAALEWAAVVSPALFLTSTVHYGVCVAGIDGMTQVDADLSVLRGELDAARTVGTILITEVGHGTSHVALRTRADYRPETGDFVLSTPEEAACKFMAHAGLEGIPKVGMVYAQLWVGGECHGVFPFLVRLRDERGGAEGVRVGRAVRSDAVDLDYTLVRFDRTVVPYEQWLSDGAHIDHEGVIHDPAVSPGRRLVRSLQVSRNASTAGAVGLAAVARATSALITRYVHHRTTSGALAPGAALVSHARVRHALFPALAVALAATAQVNRALRITLTGDDPQHAMSTDWSPWASVHSELALSKVYATWAAERVTRDCRKLLGAHGVLNANRIHAYEGLAAVYHSAGGDNTLTTMDLARALADDPRAVPVSSGCDRLDQPEALVMLARARENLLRARLCTRLGADRCLPEGERWNRHDQLADELVSAHAHRIVLEQFRAWVDTFPPGEQRNALHRLCLLHGLDHARQHRDELHHAGWLSREWHRRVEEVFTEQCDVLAHYGPELVDTLGLTTDGTGAPLAAEDHVATMTDLAGIGHRSPSRG</sequence>
<dbReference type="RefSeq" id="WP_043572153.1">
    <property type="nucleotide sequence ID" value="NZ_KN214175.1"/>
</dbReference>
<gene>
    <name evidence="8" type="ORF">IL38_09300</name>
</gene>
<reference evidence="8 9" key="1">
    <citation type="journal article" date="2014" name="PLoS ONE">
        <title>Identification and Characterization of a New Erythromycin Biosynthetic Gene Cluster in Actinopolyspora erythraea YIM90600, a Novel Erythronolide-Producing Halophilic Actinomycete Isolated from Salt Field.</title>
        <authorList>
            <person name="Chen D."/>
            <person name="Feng J."/>
            <person name="Huang L."/>
            <person name="Zhang Q."/>
            <person name="Wu J."/>
            <person name="Zhu X."/>
            <person name="Duan Y."/>
            <person name="Xu Z."/>
        </authorList>
    </citation>
    <scope>NUCLEOTIDE SEQUENCE [LARGE SCALE GENOMIC DNA]</scope>
    <source>
        <strain evidence="8 9">YIM90600</strain>
    </source>
</reference>
<evidence type="ECO:0000256" key="4">
    <source>
        <dbReference type="ARBA" id="ARBA00022827"/>
    </source>
</evidence>
<protein>
    <recommendedName>
        <fullName evidence="10">Acyl-CoA oxidase C-terminal domain-containing protein</fullName>
    </recommendedName>
</protein>
<keyword evidence="3" id="KW-0285">Flavoprotein</keyword>
<dbReference type="SUPFAM" id="SSF47203">
    <property type="entry name" value="Acyl-CoA dehydrogenase C-terminal domain-like"/>
    <property type="match status" value="2"/>
</dbReference>
<dbReference type="InterPro" id="IPR012258">
    <property type="entry name" value="Acyl-CoA_oxidase"/>
</dbReference>
<dbReference type="InterPro" id="IPR055060">
    <property type="entry name" value="ACOX_C_alpha1"/>
</dbReference>
<dbReference type="Pfam" id="PF01756">
    <property type="entry name" value="ACOX"/>
    <property type="match status" value="1"/>
</dbReference>
<evidence type="ECO:0000256" key="3">
    <source>
        <dbReference type="ARBA" id="ARBA00022630"/>
    </source>
</evidence>
<name>A0ABR4X4Q6_9ACTN</name>
<dbReference type="Proteomes" id="UP000029737">
    <property type="component" value="Unassembled WGS sequence"/>
</dbReference>
<dbReference type="Gene3D" id="1.20.140.10">
    <property type="entry name" value="Butyryl-CoA Dehydrogenase, subunit A, domain 3"/>
    <property type="match status" value="2"/>
</dbReference>
<comment type="similarity">
    <text evidence="2">Belongs to the acyl-CoA oxidase family.</text>
</comment>
<evidence type="ECO:0000256" key="1">
    <source>
        <dbReference type="ARBA" id="ARBA00001974"/>
    </source>
</evidence>
<dbReference type="Gene3D" id="2.40.110.10">
    <property type="entry name" value="Butyryl-CoA Dehydrogenase, subunit A, domain 2"/>
    <property type="match status" value="1"/>
</dbReference>
<feature type="domain" description="Acyl-CoA oxidase C-terminal" evidence="6">
    <location>
        <begin position="470"/>
        <end position="572"/>
    </location>
</feature>
<comment type="cofactor">
    <cofactor evidence="1">
        <name>FAD</name>
        <dbReference type="ChEBI" id="CHEBI:57692"/>
    </cofactor>
</comment>
<evidence type="ECO:0000256" key="2">
    <source>
        <dbReference type="ARBA" id="ARBA00006288"/>
    </source>
</evidence>
<proteinExistence type="inferred from homology"/>
<dbReference type="PANTHER" id="PTHR10909">
    <property type="entry name" value="ELECTRON TRANSPORT OXIDOREDUCTASE"/>
    <property type="match status" value="1"/>
</dbReference>
<dbReference type="InterPro" id="IPR009100">
    <property type="entry name" value="AcylCoA_DH/oxidase_NM_dom_sf"/>
</dbReference>
<keyword evidence="5" id="KW-0560">Oxidoreductase</keyword>
<feature type="domain" description="Acyl-CoA oxidase C-alpha1" evidence="7">
    <location>
        <begin position="283"/>
        <end position="421"/>
    </location>
</feature>
<evidence type="ECO:0008006" key="10">
    <source>
        <dbReference type="Google" id="ProtNLM"/>
    </source>
</evidence>
<evidence type="ECO:0000259" key="6">
    <source>
        <dbReference type="Pfam" id="PF01756"/>
    </source>
</evidence>
<dbReference type="InterPro" id="IPR046373">
    <property type="entry name" value="Acyl-CoA_Oxase/DH_mid-dom_sf"/>
</dbReference>
<evidence type="ECO:0000313" key="8">
    <source>
        <dbReference type="EMBL" id="KGI81624.1"/>
    </source>
</evidence>
<keyword evidence="4" id="KW-0274">FAD</keyword>
<evidence type="ECO:0000256" key="5">
    <source>
        <dbReference type="ARBA" id="ARBA00023002"/>
    </source>
</evidence>
<evidence type="ECO:0000259" key="7">
    <source>
        <dbReference type="Pfam" id="PF22924"/>
    </source>
</evidence>
<dbReference type="SUPFAM" id="SSF56645">
    <property type="entry name" value="Acyl-CoA dehydrogenase NM domain-like"/>
    <property type="match status" value="1"/>
</dbReference>
<accession>A0ABR4X4Q6</accession>
<evidence type="ECO:0000313" key="9">
    <source>
        <dbReference type="Proteomes" id="UP000029737"/>
    </source>
</evidence>
<dbReference type="InterPro" id="IPR036250">
    <property type="entry name" value="AcylCo_DH-like_C"/>
</dbReference>